<reference evidence="4 5" key="2">
    <citation type="submission" date="2018-11" db="EMBL/GenBank/DDBJ databases">
        <authorList>
            <consortium name="Pathogen Informatics"/>
        </authorList>
    </citation>
    <scope>NUCLEOTIDE SEQUENCE [LARGE SCALE GENOMIC DNA]</scope>
</reference>
<accession>A0A183UP83</accession>
<dbReference type="SUPFAM" id="SSF52799">
    <property type="entry name" value="(Phosphotyrosine protein) phosphatases II"/>
    <property type="match status" value="1"/>
</dbReference>
<dbReference type="Pfam" id="PF00102">
    <property type="entry name" value="Y_phosphatase"/>
    <property type="match status" value="1"/>
</dbReference>
<evidence type="ECO:0000259" key="2">
    <source>
        <dbReference type="PROSITE" id="PS50055"/>
    </source>
</evidence>
<organism evidence="5 6">
    <name type="scientific">Toxocara canis</name>
    <name type="common">Canine roundworm</name>
    <dbReference type="NCBI Taxonomy" id="6265"/>
    <lineage>
        <taxon>Eukaryota</taxon>
        <taxon>Metazoa</taxon>
        <taxon>Ecdysozoa</taxon>
        <taxon>Nematoda</taxon>
        <taxon>Chromadorea</taxon>
        <taxon>Rhabditida</taxon>
        <taxon>Spirurina</taxon>
        <taxon>Ascaridomorpha</taxon>
        <taxon>Ascaridoidea</taxon>
        <taxon>Toxocaridae</taxon>
        <taxon>Toxocara</taxon>
    </lineage>
</organism>
<dbReference type="EMBL" id="UYWY01020454">
    <property type="protein sequence ID" value="VDM41624.1"/>
    <property type="molecule type" value="Genomic_DNA"/>
</dbReference>
<gene>
    <name evidence="4" type="ORF">TCNE_LOCUS10303</name>
</gene>
<dbReference type="InterPro" id="IPR000242">
    <property type="entry name" value="PTP_cat"/>
</dbReference>
<dbReference type="WBParaSite" id="TCNE_0001030301-mRNA-1">
    <property type="protein sequence ID" value="TCNE_0001030301-mRNA-1"/>
    <property type="gene ID" value="TCNE_0001030301"/>
</dbReference>
<evidence type="ECO:0000313" key="6">
    <source>
        <dbReference type="WBParaSite" id="TCNE_0001030301-mRNA-1"/>
    </source>
</evidence>
<dbReference type="AlphaFoldDB" id="A0A183UP83"/>
<dbReference type="SMART" id="SM00404">
    <property type="entry name" value="PTPc_motif"/>
    <property type="match status" value="1"/>
</dbReference>
<dbReference type="Proteomes" id="UP000050794">
    <property type="component" value="Unassembled WGS sequence"/>
</dbReference>
<evidence type="ECO:0000259" key="3">
    <source>
        <dbReference type="PROSITE" id="PS50056"/>
    </source>
</evidence>
<evidence type="ECO:0000256" key="1">
    <source>
        <dbReference type="SAM" id="MobiDB-lite"/>
    </source>
</evidence>
<name>A0A183UP83_TOXCA</name>
<feature type="domain" description="Tyrosine specific protein phosphatases" evidence="3">
    <location>
        <begin position="228"/>
        <end position="301"/>
    </location>
</feature>
<dbReference type="PROSITE" id="PS50055">
    <property type="entry name" value="TYR_PHOSPHATASE_PTP"/>
    <property type="match status" value="1"/>
</dbReference>
<dbReference type="PROSITE" id="PS50056">
    <property type="entry name" value="TYR_PHOSPHATASE_2"/>
    <property type="match status" value="1"/>
</dbReference>
<dbReference type="SMART" id="SM00194">
    <property type="entry name" value="PTPc"/>
    <property type="match status" value="1"/>
</dbReference>
<dbReference type="PANTHER" id="PTHR19134:SF559">
    <property type="entry name" value="TYROSINE-PROTEIN PHOSPHATASE DOMAIN-CONTAINING PROTEIN"/>
    <property type="match status" value="1"/>
</dbReference>
<evidence type="ECO:0000313" key="5">
    <source>
        <dbReference type="Proteomes" id="UP000050794"/>
    </source>
</evidence>
<dbReference type="InterPro" id="IPR050348">
    <property type="entry name" value="Protein-Tyr_Phosphatase"/>
</dbReference>
<proteinExistence type="predicted"/>
<dbReference type="InterPro" id="IPR029021">
    <property type="entry name" value="Prot-tyrosine_phosphatase-like"/>
</dbReference>
<dbReference type="PANTHER" id="PTHR19134">
    <property type="entry name" value="RECEPTOR-TYPE TYROSINE-PROTEIN PHOSPHATASE"/>
    <property type="match status" value="1"/>
</dbReference>
<sequence length="328" mass="36949">MMPRGLISDDDPLAGAGTGDEDPIDEKKELSTPKSIVEEIAKNGAKIINEWHDQIVKEPPLFDMFLDQANSMKNRYPNVILYDKTRVRLRGKPGEDYYHASYVDSYEKARDYILAQAPFDSNTENDFWRLAYQVQPRLIVLLTALENRDGGVLVRKFFPGPKQQREYGDGKNLSVQCTRVDQENDNDTYEILLLGPGQRSNSAAKIPLIHYKKWVDDSIIPDNLLEFRAFVKIANARAKKSGRNGPIILMCPTGVHRCGTFTVLDIVLDRLATEKKVGLLETTTIVRSQRYGCMAHFAHYSHVADLIVRHAVSSGIANIDCVASPNKK</sequence>
<feature type="region of interest" description="Disordered" evidence="1">
    <location>
        <begin position="1"/>
        <end position="32"/>
    </location>
</feature>
<dbReference type="GO" id="GO:0004725">
    <property type="term" value="F:protein tyrosine phosphatase activity"/>
    <property type="evidence" value="ECO:0007669"/>
    <property type="project" value="InterPro"/>
</dbReference>
<dbReference type="InterPro" id="IPR000387">
    <property type="entry name" value="Tyr_Pase_dom"/>
</dbReference>
<dbReference type="InterPro" id="IPR003595">
    <property type="entry name" value="Tyr_Pase_cat"/>
</dbReference>
<dbReference type="CDD" id="cd00047">
    <property type="entry name" value="PTPc"/>
    <property type="match status" value="1"/>
</dbReference>
<dbReference type="Gene3D" id="3.90.190.10">
    <property type="entry name" value="Protein tyrosine phosphatase superfamily"/>
    <property type="match status" value="1"/>
</dbReference>
<protein>
    <submittedName>
        <fullName evidence="6">Tyrosine-protein phosphatase Lar-like</fullName>
    </submittedName>
</protein>
<reference evidence="6" key="1">
    <citation type="submission" date="2016-06" db="UniProtKB">
        <authorList>
            <consortium name="WormBaseParasite"/>
        </authorList>
    </citation>
    <scope>IDENTIFICATION</scope>
</reference>
<evidence type="ECO:0000313" key="4">
    <source>
        <dbReference type="EMBL" id="VDM41624.1"/>
    </source>
</evidence>
<dbReference type="PRINTS" id="PR00700">
    <property type="entry name" value="PRTYPHPHTASE"/>
</dbReference>
<feature type="domain" description="Tyrosine-protein phosphatase" evidence="2">
    <location>
        <begin position="70"/>
        <end position="310"/>
    </location>
</feature>
<keyword evidence="5" id="KW-1185">Reference proteome</keyword>